<reference evidence="13 14" key="1">
    <citation type="submission" date="2006-10" db="EMBL/GenBank/DDBJ databases">
        <title>The Genome Sequence of Batrachochytrium dendrobatidis JEL423.</title>
        <authorList>
            <consortium name="The Broad Institute Genome Sequencing Platform"/>
            <person name="Birren B."/>
            <person name="Lander E."/>
            <person name="Galagan J."/>
            <person name="Cuomo C."/>
            <person name="Devon K."/>
            <person name="Jaffe D."/>
            <person name="Butler J."/>
            <person name="Alvarez P."/>
            <person name="Gnerre S."/>
            <person name="Grabherr M."/>
            <person name="Kleber M."/>
            <person name="Mauceli E."/>
            <person name="Brockman W."/>
            <person name="Young S."/>
            <person name="LaButti K."/>
            <person name="Sykes S."/>
            <person name="DeCaprio D."/>
            <person name="Crawford M."/>
            <person name="Koehrsen M."/>
            <person name="Engels R."/>
            <person name="Montgomery P."/>
            <person name="Pearson M."/>
            <person name="Howarth C."/>
            <person name="Larson L."/>
            <person name="White J."/>
            <person name="O'Leary S."/>
            <person name="Kodira C."/>
            <person name="Zeng Q."/>
            <person name="Yandava C."/>
            <person name="Alvarado L."/>
            <person name="Longcore J."/>
            <person name="James T."/>
        </authorList>
    </citation>
    <scope>NUCLEOTIDE SEQUENCE [LARGE SCALE GENOMIC DNA]</scope>
    <source>
        <strain evidence="13 14">JEL423</strain>
    </source>
</reference>
<comment type="subunit">
    <text evidence="12">Component of the PAM complex.</text>
</comment>
<dbReference type="VEuPathDB" id="FungiDB:BDEG_25902"/>
<evidence type="ECO:0000256" key="9">
    <source>
        <dbReference type="ARBA" id="ARBA00023010"/>
    </source>
</evidence>
<comment type="similarity">
    <text evidence="2 12">Belongs to the PAM17 family.</text>
</comment>
<dbReference type="AlphaFoldDB" id="A0A177WSX8"/>
<keyword evidence="6 12" id="KW-0653">Protein transport</keyword>
<dbReference type="Proteomes" id="UP000077115">
    <property type="component" value="Unassembled WGS sequence"/>
</dbReference>
<comment type="function">
    <text evidence="12">Component of the PAM complex, a complex required for the translocation of transit peptide-containing proteins from the inner membrane into the mitochondrial matrix in an ATP-dependent manner.</text>
</comment>
<dbReference type="STRING" id="403673.A0A177WSX8"/>
<feature type="transmembrane region" description="Helical" evidence="12">
    <location>
        <begin position="40"/>
        <end position="58"/>
    </location>
</feature>
<evidence type="ECO:0000256" key="11">
    <source>
        <dbReference type="ARBA" id="ARBA00023136"/>
    </source>
</evidence>
<keyword evidence="9 12" id="KW-0811">Translocation</keyword>
<feature type="transmembrane region" description="Helical" evidence="12">
    <location>
        <begin position="78"/>
        <end position="101"/>
    </location>
</feature>
<evidence type="ECO:0000256" key="12">
    <source>
        <dbReference type="RuleBase" id="RU367146"/>
    </source>
</evidence>
<evidence type="ECO:0000256" key="6">
    <source>
        <dbReference type="ARBA" id="ARBA00022927"/>
    </source>
</evidence>
<name>A0A177WSX8_BATDL</name>
<dbReference type="PANTHER" id="PTHR28021">
    <property type="entry name" value="PRESEQUENCE TRANSLOCATED-ASSOCIATED MOTOR SUBUNIT PAM17, MITOCHONDRIAL"/>
    <property type="match status" value="1"/>
</dbReference>
<evidence type="ECO:0000256" key="7">
    <source>
        <dbReference type="ARBA" id="ARBA00022946"/>
    </source>
</evidence>
<reference evidence="13 14" key="2">
    <citation type="submission" date="2016-05" db="EMBL/GenBank/DDBJ databases">
        <title>Lineage-specific infection strategies underlie the spectrum of fungal disease in amphibians.</title>
        <authorList>
            <person name="Cuomo C.A."/>
            <person name="Farrer R.A."/>
            <person name="James T."/>
            <person name="Longcore J."/>
            <person name="Birren B."/>
        </authorList>
    </citation>
    <scope>NUCLEOTIDE SEQUENCE [LARGE SCALE GENOMIC DNA]</scope>
    <source>
        <strain evidence="13 14">JEL423</strain>
    </source>
</reference>
<keyword evidence="5 12" id="KW-0999">Mitochondrion inner membrane</keyword>
<keyword evidence="4 12" id="KW-0812">Transmembrane</keyword>
<keyword evidence="8 12" id="KW-1133">Transmembrane helix</keyword>
<evidence type="ECO:0000256" key="10">
    <source>
        <dbReference type="ARBA" id="ARBA00023128"/>
    </source>
</evidence>
<protein>
    <recommendedName>
        <fullName evidence="12">Presequence translocated-associated motor subunit PAM17</fullName>
    </recommendedName>
</protein>
<dbReference type="PANTHER" id="PTHR28021:SF1">
    <property type="entry name" value="PRESEQUENCE TRANSLOCATED-ASSOCIATED MOTOR SUBUNIT PAM17, MITOCHONDRIAL"/>
    <property type="match status" value="1"/>
</dbReference>
<dbReference type="EMBL" id="DS022307">
    <property type="protein sequence ID" value="OAJ42451.1"/>
    <property type="molecule type" value="Genomic_DNA"/>
</dbReference>
<evidence type="ECO:0000256" key="2">
    <source>
        <dbReference type="ARBA" id="ARBA00006837"/>
    </source>
</evidence>
<evidence type="ECO:0000256" key="1">
    <source>
        <dbReference type="ARBA" id="ARBA00004448"/>
    </source>
</evidence>
<sequence length="180" mass="20474">MLVSSLVMRSRCASTTTTVSTISWTEFFAMRKNKKLVERTVGGLGGVFGLSLGSYYFLFVAEFDPFQQIWGLDPSMPYMLGAFSTGIVSAVAGSLGANQLWRLMRNPSMLRAFDLKEKEFHQRILRHRPKELPLFTTASPTRPPTPPDYYGEHIYSFSGYRKWIRRQRKFIAATAESSPK</sequence>
<dbReference type="eggNOG" id="ENOG502S1B1">
    <property type="taxonomic scope" value="Eukaryota"/>
</dbReference>
<keyword evidence="10 12" id="KW-0496">Mitochondrion</keyword>
<keyword evidence="11 12" id="KW-0472">Membrane</keyword>
<dbReference type="GO" id="GO:0001405">
    <property type="term" value="C:PAM complex, Tim23 associated import motor"/>
    <property type="evidence" value="ECO:0007669"/>
    <property type="project" value="UniProtKB-UniRule"/>
</dbReference>
<evidence type="ECO:0000256" key="4">
    <source>
        <dbReference type="ARBA" id="ARBA00022692"/>
    </source>
</evidence>
<dbReference type="Pfam" id="PF08566">
    <property type="entry name" value="Pam17"/>
    <property type="match status" value="1"/>
</dbReference>
<evidence type="ECO:0000313" key="14">
    <source>
        <dbReference type="Proteomes" id="UP000077115"/>
    </source>
</evidence>
<evidence type="ECO:0000313" key="13">
    <source>
        <dbReference type="EMBL" id="OAJ42451.1"/>
    </source>
</evidence>
<comment type="subcellular location">
    <subcellularLocation>
        <location evidence="1 12">Mitochondrion inner membrane</location>
        <topology evidence="1 12">Multi-pass membrane protein</topology>
    </subcellularLocation>
</comment>
<dbReference type="OrthoDB" id="5970083at2759"/>
<proteinExistence type="inferred from homology"/>
<evidence type="ECO:0000256" key="3">
    <source>
        <dbReference type="ARBA" id="ARBA00022448"/>
    </source>
</evidence>
<accession>A0A177WSX8</accession>
<keyword evidence="3 12" id="KW-0813">Transport</keyword>
<evidence type="ECO:0000256" key="5">
    <source>
        <dbReference type="ARBA" id="ARBA00022792"/>
    </source>
</evidence>
<keyword evidence="7" id="KW-0809">Transit peptide</keyword>
<organism evidence="13 14">
    <name type="scientific">Batrachochytrium dendrobatidis (strain JEL423)</name>
    <dbReference type="NCBI Taxonomy" id="403673"/>
    <lineage>
        <taxon>Eukaryota</taxon>
        <taxon>Fungi</taxon>
        <taxon>Fungi incertae sedis</taxon>
        <taxon>Chytridiomycota</taxon>
        <taxon>Chytridiomycota incertae sedis</taxon>
        <taxon>Chytridiomycetes</taxon>
        <taxon>Rhizophydiales</taxon>
        <taxon>Rhizophydiales incertae sedis</taxon>
        <taxon>Batrachochytrium</taxon>
    </lineage>
</organism>
<evidence type="ECO:0000256" key="8">
    <source>
        <dbReference type="ARBA" id="ARBA00022989"/>
    </source>
</evidence>
<dbReference type="InterPro" id="IPR013875">
    <property type="entry name" value="Pam17"/>
</dbReference>
<gene>
    <name evidence="13" type="ORF">BDEG_25902</name>
</gene>
<dbReference type="GO" id="GO:0030150">
    <property type="term" value="P:protein import into mitochondrial matrix"/>
    <property type="evidence" value="ECO:0007669"/>
    <property type="project" value="UniProtKB-UniRule"/>
</dbReference>